<evidence type="ECO:0000313" key="3">
    <source>
        <dbReference type="EMBL" id="CCI10217.1"/>
    </source>
</evidence>
<proteinExistence type="predicted"/>
<keyword evidence="1" id="KW-0732">Signal</keyword>
<dbReference type="AlphaFoldDB" id="A0A024FTH1"/>
<dbReference type="InParanoid" id="A0A024FTH1"/>
<evidence type="ECO:0000259" key="2">
    <source>
        <dbReference type="Pfam" id="PF01764"/>
    </source>
</evidence>
<dbReference type="OrthoDB" id="426718at2759"/>
<evidence type="ECO:0000256" key="1">
    <source>
        <dbReference type="SAM" id="SignalP"/>
    </source>
</evidence>
<evidence type="ECO:0000313" key="4">
    <source>
        <dbReference type="Proteomes" id="UP000053237"/>
    </source>
</evidence>
<dbReference type="CDD" id="cd00519">
    <property type="entry name" value="Lipase_3"/>
    <property type="match status" value="1"/>
</dbReference>
<dbReference type="STRING" id="65357.A0A024FTH1"/>
<dbReference type="GO" id="GO:0006629">
    <property type="term" value="P:lipid metabolic process"/>
    <property type="evidence" value="ECO:0007669"/>
    <property type="project" value="InterPro"/>
</dbReference>
<gene>
    <name evidence="3" type="ORF">BN9_080940</name>
</gene>
<feature type="domain" description="Fungal lipase-type" evidence="2">
    <location>
        <begin position="95"/>
        <end position="227"/>
    </location>
</feature>
<dbReference type="EMBL" id="CAIX01000153">
    <property type="protein sequence ID" value="CCI10217.1"/>
    <property type="molecule type" value="Genomic_DNA"/>
</dbReference>
<dbReference type="InterPro" id="IPR051218">
    <property type="entry name" value="Sec_MonoDiacylglyc_Lipase"/>
</dbReference>
<organism evidence="3 4">
    <name type="scientific">Albugo candida</name>
    <dbReference type="NCBI Taxonomy" id="65357"/>
    <lineage>
        <taxon>Eukaryota</taxon>
        <taxon>Sar</taxon>
        <taxon>Stramenopiles</taxon>
        <taxon>Oomycota</taxon>
        <taxon>Peronosporomycetes</taxon>
        <taxon>Albuginales</taxon>
        <taxon>Albuginaceae</taxon>
        <taxon>Albugo</taxon>
    </lineage>
</organism>
<comment type="caution">
    <text evidence="3">The sequence shown here is derived from an EMBL/GenBank/DDBJ whole genome shotgun (WGS) entry which is preliminary data.</text>
</comment>
<dbReference type="InterPro" id="IPR002921">
    <property type="entry name" value="Fungal_lipase-type"/>
</dbReference>
<dbReference type="PANTHER" id="PTHR45856:SF11">
    <property type="entry name" value="FUNGAL LIPASE-LIKE DOMAIN-CONTAINING PROTEIN"/>
    <property type="match status" value="1"/>
</dbReference>
<reference evidence="3 4" key="1">
    <citation type="submission" date="2012-05" db="EMBL/GenBank/DDBJ databases">
        <title>Recombination and specialization in a pathogen metapopulation.</title>
        <authorList>
            <person name="Gardiner A."/>
            <person name="Kemen E."/>
            <person name="Schultz-Larsen T."/>
            <person name="MacLean D."/>
            <person name="Van Oosterhout C."/>
            <person name="Jones J.D.G."/>
        </authorList>
    </citation>
    <scope>NUCLEOTIDE SEQUENCE [LARGE SCALE GENOMIC DNA]</scope>
    <source>
        <strain evidence="3 4">Ac Nc2</strain>
    </source>
</reference>
<feature type="chain" id="PRO_5001529251" description="Fungal lipase-type domain-containing protein" evidence="1">
    <location>
        <begin position="21"/>
        <end position="285"/>
    </location>
</feature>
<name>A0A024FTH1_9STRA</name>
<keyword evidence="4" id="KW-1185">Reference proteome</keyword>
<dbReference type="InterPro" id="IPR029058">
    <property type="entry name" value="AB_hydrolase_fold"/>
</dbReference>
<dbReference type="PANTHER" id="PTHR45856">
    <property type="entry name" value="ALPHA/BETA-HYDROLASES SUPERFAMILY PROTEIN"/>
    <property type="match status" value="1"/>
</dbReference>
<accession>A0A024FTH1</accession>
<protein>
    <recommendedName>
        <fullName evidence="2">Fungal lipase-type domain-containing protein</fullName>
    </recommendedName>
</protein>
<sequence>MLLHCAWIVFHAILWLPLRGDTNPPLFSAGQYDEKLALYLVRISSAMYCPAPAISIWSCVACSQAGLLQDTKVVIDSESSFQGIVGYSADRDAIVIAFRGSSNLKNWIANVKFVKRKAYNDFPEALVHRGFYELYQKVAAQVVASIRKLRQEHATAVILVTGHSLGGAIASICAFELKLLHGLDAHAVYTFGQPRLGNFAFAQLMNNYVPSLNRVIHAKDVVPHMLPSYLRYYHSKTEIFYGKFFESYRMCSAKDGEDKTCSNVCAPIEDHTSYLNVTLGDRVQC</sequence>
<feature type="signal peptide" evidence="1">
    <location>
        <begin position="1"/>
        <end position="20"/>
    </location>
</feature>
<dbReference type="Gene3D" id="3.40.50.1820">
    <property type="entry name" value="alpha/beta hydrolase"/>
    <property type="match status" value="1"/>
</dbReference>
<dbReference type="Pfam" id="PF01764">
    <property type="entry name" value="Lipase_3"/>
    <property type="match status" value="1"/>
</dbReference>
<dbReference type="Proteomes" id="UP000053237">
    <property type="component" value="Unassembled WGS sequence"/>
</dbReference>
<dbReference type="SUPFAM" id="SSF53474">
    <property type="entry name" value="alpha/beta-Hydrolases"/>
    <property type="match status" value="1"/>
</dbReference>